<dbReference type="PANTHER" id="PTHR39165">
    <property type="entry name" value="IG HYPOTHETICAL 17883"/>
    <property type="match status" value="1"/>
</dbReference>
<dbReference type="EMBL" id="QXXA01000001">
    <property type="protein sequence ID" value="NBI05326.1"/>
    <property type="molecule type" value="Genomic_DNA"/>
</dbReference>
<dbReference type="RefSeq" id="WP_160195839.1">
    <property type="nucleotide sequence ID" value="NZ_QXXA01000001.1"/>
</dbReference>
<evidence type="ECO:0000256" key="1">
    <source>
        <dbReference type="SAM" id="Phobius"/>
    </source>
</evidence>
<keyword evidence="1" id="KW-0472">Membrane</keyword>
<evidence type="ECO:0000313" key="2">
    <source>
        <dbReference type="EMBL" id="NBI05326.1"/>
    </source>
</evidence>
<sequence length="160" mass="17077">MDIVLIIISMVLMFIGLMGTFLPAIPGTGLIFFVALIYGIITSFENLSVISVIILLTLAIITIILDNITSLITTKKVGGSRYGIIGAIVGGIIGFLSLNFIGLIIGQFIGTMIGELFVRKSINASFRIGFAGFIGYLLGVVLNSTIAVIMIVIFIFDVII</sequence>
<keyword evidence="1" id="KW-1133">Transmembrane helix</keyword>
<keyword evidence="3" id="KW-1185">Reference proteome</keyword>
<reference evidence="2 3" key="1">
    <citation type="submission" date="2018-08" db="EMBL/GenBank/DDBJ databases">
        <title>Murine metabolic-syndrome-specific gut microbial biobank.</title>
        <authorList>
            <person name="Liu C."/>
        </authorList>
    </citation>
    <scope>NUCLEOTIDE SEQUENCE [LARGE SCALE GENOMIC DNA]</scope>
    <source>
        <strain evidence="2 3">583</strain>
    </source>
</reference>
<comment type="caution">
    <text evidence="2">The sequence shown here is derived from an EMBL/GenBank/DDBJ whole genome shotgun (WGS) entry which is preliminary data.</text>
</comment>
<evidence type="ECO:0000313" key="3">
    <source>
        <dbReference type="Proteomes" id="UP000467132"/>
    </source>
</evidence>
<feature type="transmembrane region" description="Helical" evidence="1">
    <location>
        <begin position="47"/>
        <end position="72"/>
    </location>
</feature>
<dbReference type="PANTHER" id="PTHR39165:SF1">
    <property type="entry name" value="DUF456 DOMAIN-CONTAINING PROTEIN"/>
    <property type="match status" value="1"/>
</dbReference>
<organism evidence="2 3">
    <name type="scientific">Senegalia massiliensis</name>
    <dbReference type="NCBI Taxonomy" id="1720316"/>
    <lineage>
        <taxon>Bacteria</taxon>
        <taxon>Bacillati</taxon>
        <taxon>Bacillota</taxon>
        <taxon>Clostridia</taxon>
        <taxon>Eubacteriales</taxon>
        <taxon>Clostridiaceae</taxon>
        <taxon>Senegalia</taxon>
    </lineage>
</organism>
<dbReference type="InterPro" id="IPR007403">
    <property type="entry name" value="DUF456"/>
</dbReference>
<dbReference type="Proteomes" id="UP000467132">
    <property type="component" value="Unassembled WGS sequence"/>
</dbReference>
<proteinExistence type="predicted"/>
<keyword evidence="1" id="KW-0812">Transmembrane</keyword>
<feature type="transmembrane region" description="Helical" evidence="1">
    <location>
        <begin position="130"/>
        <end position="156"/>
    </location>
</feature>
<accession>A0A845QUZ3</accession>
<dbReference type="OrthoDB" id="9808460at2"/>
<feature type="transmembrane region" description="Helical" evidence="1">
    <location>
        <begin position="12"/>
        <end position="41"/>
    </location>
</feature>
<name>A0A845QUZ3_9CLOT</name>
<protein>
    <submittedName>
        <fullName evidence="2">DUF456 domain-containing protein</fullName>
    </submittedName>
</protein>
<feature type="transmembrane region" description="Helical" evidence="1">
    <location>
        <begin position="84"/>
        <end position="110"/>
    </location>
</feature>
<dbReference type="AlphaFoldDB" id="A0A845QUZ3"/>
<dbReference type="Pfam" id="PF04306">
    <property type="entry name" value="DUF456"/>
    <property type="match status" value="1"/>
</dbReference>
<gene>
    <name evidence="2" type="ORF">D3Z33_00465</name>
</gene>